<feature type="compositionally biased region" description="Polar residues" evidence="10">
    <location>
        <begin position="463"/>
        <end position="474"/>
    </location>
</feature>
<dbReference type="AlphaFoldDB" id="A0A1S3MF12"/>
<gene>
    <name evidence="13 14" type="primary">LOC106572263</name>
</gene>
<evidence type="ECO:0000256" key="9">
    <source>
        <dbReference type="RuleBase" id="RU610713"/>
    </source>
</evidence>
<evidence type="ECO:0000256" key="7">
    <source>
        <dbReference type="PIRSR" id="PIRSR038193-2"/>
    </source>
</evidence>
<evidence type="ECO:0000256" key="4">
    <source>
        <dbReference type="ARBA" id="ARBA00023157"/>
    </source>
</evidence>
<dbReference type="RefSeq" id="XP_014001787.1">
    <property type="nucleotide sequence ID" value="XM_014146312.1"/>
</dbReference>
<dbReference type="PANTHER" id="PTHR11769">
    <property type="entry name" value="HYALURONIDASE"/>
    <property type="match status" value="1"/>
</dbReference>
<dbReference type="EC" id="3.2.1.35" evidence="9"/>
<keyword evidence="3 9" id="KW-0378">Hydrolase</keyword>
<dbReference type="Proteomes" id="UP001652741">
    <property type="component" value="Chromosome ssa15"/>
</dbReference>
<feature type="region of interest" description="Disordered" evidence="10">
    <location>
        <begin position="447"/>
        <end position="482"/>
    </location>
</feature>
<dbReference type="GO" id="GO:0031410">
    <property type="term" value="C:cytoplasmic vesicle"/>
    <property type="evidence" value="ECO:0007669"/>
    <property type="project" value="TreeGrafter"/>
</dbReference>
<dbReference type="InterPro" id="IPR018155">
    <property type="entry name" value="Hyaluronidase"/>
</dbReference>
<evidence type="ECO:0000256" key="5">
    <source>
        <dbReference type="ARBA" id="ARBA00023295"/>
    </source>
</evidence>
<dbReference type="Pfam" id="PF01630">
    <property type="entry name" value="Glyco_hydro_56"/>
    <property type="match status" value="1"/>
</dbReference>
<evidence type="ECO:0000256" key="1">
    <source>
        <dbReference type="ARBA" id="ARBA00000251"/>
    </source>
</evidence>
<dbReference type="Gene3D" id="3.20.20.70">
    <property type="entry name" value="Aldolase class I"/>
    <property type="match status" value="1"/>
</dbReference>
<evidence type="ECO:0000256" key="8">
    <source>
        <dbReference type="PIRSR" id="PIRSR038193-3"/>
    </source>
</evidence>
<evidence type="ECO:0000256" key="2">
    <source>
        <dbReference type="ARBA" id="ARBA00008871"/>
    </source>
</evidence>
<dbReference type="PIRSF" id="PIRSF038193">
    <property type="entry name" value="Hyaluronidase"/>
    <property type="match status" value="1"/>
</dbReference>
<proteinExistence type="inferred from homology"/>
<accession>A0A1S3MF12</accession>
<organism evidence="12 14">
    <name type="scientific">Salmo salar</name>
    <name type="common">Atlantic salmon</name>
    <dbReference type="NCBI Taxonomy" id="8030"/>
    <lineage>
        <taxon>Eukaryota</taxon>
        <taxon>Metazoa</taxon>
        <taxon>Chordata</taxon>
        <taxon>Craniata</taxon>
        <taxon>Vertebrata</taxon>
        <taxon>Euteleostomi</taxon>
        <taxon>Actinopterygii</taxon>
        <taxon>Neopterygii</taxon>
        <taxon>Teleostei</taxon>
        <taxon>Protacanthopterygii</taxon>
        <taxon>Salmoniformes</taxon>
        <taxon>Salmonidae</taxon>
        <taxon>Salmoninae</taxon>
        <taxon>Salmo</taxon>
    </lineage>
</organism>
<evidence type="ECO:0000313" key="12">
    <source>
        <dbReference type="Proteomes" id="UP001652741"/>
    </source>
</evidence>
<dbReference type="PaxDb" id="8030-ENSSSAP00000081434"/>
<evidence type="ECO:0000256" key="3">
    <source>
        <dbReference type="ARBA" id="ARBA00022801"/>
    </source>
</evidence>
<keyword evidence="12" id="KW-1185">Reference proteome</keyword>
<name>A0A1S3MF12_SALSA</name>
<feature type="disulfide bond" evidence="8">
    <location>
        <begin position="64"/>
        <end position="349"/>
    </location>
</feature>
<dbReference type="PRINTS" id="PR00846">
    <property type="entry name" value="GLHYDRLASE56"/>
</dbReference>
<feature type="disulfide bond" evidence="8">
    <location>
        <begin position="217"/>
        <end position="233"/>
    </location>
</feature>
<dbReference type="GO" id="GO:0004415">
    <property type="term" value="F:hyalurononglucosaminidase activity"/>
    <property type="evidence" value="ECO:0007669"/>
    <property type="project" value="UniProtKB-UniRule"/>
</dbReference>
<dbReference type="InterPro" id="IPR017853">
    <property type="entry name" value="GH"/>
</dbReference>
<keyword evidence="4 8" id="KW-1015">Disulfide bond</keyword>
<sequence>MAWTELELRAGLRAGPHRALLTLLLMGLMFLTSPCLGGPPQLARTPLSPGQPFLVLWGIPNKACSGRPDPGAFGMEREGRVSMFYEDTLGKYPYYTSQDQPVNGGLPQHTRLDGHLQKTGEDLEAALPSIGYQGLGVLRWGQWSPQWGRNREKQGIYLEGSRALLRTFFPDWTTEEVEKWSQVDFEAASQSILMETLWEVRRLRPKALWGVTPYPNCYNSGPAQSLSNYTGRCPAAEMALNDELLWLWKCCSALYPALTLEKLQGGTSGARLYTSNQIREALRVASLAGTAYDLPVFPLVRSVYTSTNTFLSEVDLVNTIGESAAMGAAGVVLWEKDQGVFSTRTQKACSELATFVREVLGLYTVNVTTAARLCGVSLCQGRGRCVRRKPESSAYLHLPPSNFVMTQGKVEGVQTTGQLDPGNLEAWKRDFQCQWYESLEGAAADEELPKDRAQGALPPTLNPPLSSELNQETRPTLALSDHSGPSLTASLLPLVLVLATALSLNTDLCLNL</sequence>
<dbReference type="PANTHER" id="PTHR11769:SF36">
    <property type="entry name" value="HYALURONIDASE"/>
    <property type="match status" value="1"/>
</dbReference>
<keyword evidence="11" id="KW-0732">Signal</keyword>
<keyword evidence="5 9" id="KW-0326">Glycosidase</keyword>
<comment type="catalytic activity">
    <reaction evidence="1 9">
        <text>Random hydrolysis of (1-&gt;4)-linkages between N-acetyl-beta-D-glucosamine and D-glucuronate residues in hyaluronate.</text>
        <dbReference type="EC" id="3.2.1.35"/>
    </reaction>
</comment>
<dbReference type="KEGG" id="sasa:106572263"/>
<feature type="signal peptide" evidence="11">
    <location>
        <begin position="1"/>
        <end position="37"/>
    </location>
</feature>
<evidence type="ECO:0000256" key="6">
    <source>
        <dbReference type="PIRNR" id="PIRNR038193"/>
    </source>
</evidence>
<comment type="similarity">
    <text evidence="2 6 9">Belongs to the glycosyl hydrolase 56 family.</text>
</comment>
<dbReference type="OrthoDB" id="8951657at2759"/>
<dbReference type="InterPro" id="IPR013785">
    <property type="entry name" value="Aldolase_TIM"/>
</dbReference>
<feature type="chain" id="PRO_5010813931" description="Hyaluronidase" evidence="11">
    <location>
        <begin position="38"/>
        <end position="512"/>
    </location>
</feature>
<evidence type="ECO:0000256" key="10">
    <source>
        <dbReference type="SAM" id="MobiDB-lite"/>
    </source>
</evidence>
<dbReference type="RefSeq" id="XP_014001788.1">
    <property type="nucleotide sequence ID" value="XM_014146313.1"/>
</dbReference>
<protein>
    <recommendedName>
        <fullName evidence="9">Hyaluronidase</fullName>
        <ecNumber evidence="9">3.2.1.35</ecNumber>
    </recommendedName>
</protein>
<dbReference type="SUPFAM" id="SSF51445">
    <property type="entry name" value="(Trans)glycosidases"/>
    <property type="match status" value="1"/>
</dbReference>
<evidence type="ECO:0000313" key="14">
    <source>
        <dbReference type="RefSeq" id="XP_014001788.1"/>
    </source>
</evidence>
<evidence type="ECO:0000256" key="11">
    <source>
        <dbReference type="SAM" id="SignalP"/>
    </source>
</evidence>
<dbReference type="STRING" id="8030.ENSSSAP00000081434"/>
<dbReference type="GO" id="GO:0005975">
    <property type="term" value="P:carbohydrate metabolic process"/>
    <property type="evidence" value="ECO:0007669"/>
    <property type="project" value="UniProtKB-UniRule"/>
</dbReference>
<dbReference type="FunFam" id="3.20.20.70:FF:000065">
    <property type="entry name" value="Hyaluronidase"/>
    <property type="match status" value="1"/>
</dbReference>
<dbReference type="GO" id="GO:0030214">
    <property type="term" value="P:hyaluronan catabolic process"/>
    <property type="evidence" value="ECO:0007669"/>
    <property type="project" value="TreeGrafter"/>
</dbReference>
<feature type="glycosylation site" description="N-linked (GlcNAc...) asparagine" evidence="7">
    <location>
        <position position="366"/>
    </location>
</feature>
<reference evidence="13 14" key="1">
    <citation type="submission" date="2025-04" db="UniProtKB">
        <authorList>
            <consortium name="RefSeq"/>
        </authorList>
    </citation>
    <scope>IDENTIFICATION</scope>
    <source>
        <tissue evidence="13 14">Muscle</tissue>
    </source>
</reference>
<evidence type="ECO:0000313" key="13">
    <source>
        <dbReference type="RefSeq" id="XP_014001787.1"/>
    </source>
</evidence>
<feature type="disulfide bond" evidence="8">
    <location>
        <begin position="374"/>
        <end position="385"/>
    </location>
</feature>
<feature type="disulfide bond" evidence="8">
    <location>
        <begin position="379"/>
        <end position="433"/>
    </location>
</feature>